<feature type="domain" description="Sporulation stage II protein D amidase enhancer LytB N-terminal" evidence="2">
    <location>
        <begin position="251"/>
        <end position="348"/>
    </location>
</feature>
<dbReference type="RefSeq" id="WP_143782272.1">
    <property type="nucleotide sequence ID" value="NZ_CP041616.1"/>
</dbReference>
<protein>
    <submittedName>
        <fullName evidence="3">SpoIID/LytB domain-containing protein</fullName>
    </submittedName>
</protein>
<gene>
    <name evidence="3" type="ORF">FNH13_03970</name>
</gene>
<dbReference type="InterPro" id="IPR013693">
    <property type="entry name" value="SpoIID/LytB_N"/>
</dbReference>
<evidence type="ECO:0000256" key="1">
    <source>
        <dbReference type="SAM" id="SignalP"/>
    </source>
</evidence>
<feature type="signal peptide" evidence="1">
    <location>
        <begin position="1"/>
        <end position="24"/>
    </location>
</feature>
<keyword evidence="1" id="KW-0732">Signal</keyword>
<dbReference type="PANTHER" id="PTHR30032">
    <property type="entry name" value="N-ACETYLMURAMOYL-L-ALANINE AMIDASE-RELATED"/>
    <property type="match status" value="1"/>
</dbReference>
<feature type="chain" id="PRO_5021740454" evidence="1">
    <location>
        <begin position="25"/>
        <end position="790"/>
    </location>
</feature>
<dbReference type="Pfam" id="PF04122">
    <property type="entry name" value="CW_binding_2"/>
    <property type="match status" value="3"/>
</dbReference>
<dbReference type="InterPro" id="IPR007253">
    <property type="entry name" value="Cell_wall-bd_2"/>
</dbReference>
<dbReference type="Proteomes" id="UP000315395">
    <property type="component" value="Chromosome"/>
</dbReference>
<accession>A0A516G7W6</accession>
<organism evidence="3 4">
    <name type="scientific">Ornithinimicrobium ciconiae</name>
    <dbReference type="NCBI Taxonomy" id="2594265"/>
    <lineage>
        <taxon>Bacteria</taxon>
        <taxon>Bacillati</taxon>
        <taxon>Actinomycetota</taxon>
        <taxon>Actinomycetes</taxon>
        <taxon>Micrococcales</taxon>
        <taxon>Ornithinimicrobiaceae</taxon>
        <taxon>Ornithinimicrobium</taxon>
    </lineage>
</organism>
<name>A0A516G7W6_9MICO</name>
<dbReference type="AlphaFoldDB" id="A0A516G7W6"/>
<dbReference type="EMBL" id="CP041616">
    <property type="protein sequence ID" value="QDO87595.1"/>
    <property type="molecule type" value="Genomic_DNA"/>
</dbReference>
<dbReference type="Gene3D" id="3.40.50.12090">
    <property type="match status" value="2"/>
</dbReference>
<dbReference type="InterPro" id="IPR051922">
    <property type="entry name" value="Bact_Sporulation_Assoc"/>
</dbReference>
<dbReference type="KEGG" id="orz:FNH13_03970"/>
<dbReference type="InterPro" id="IPR013486">
    <property type="entry name" value="SpoIID/LytB"/>
</dbReference>
<dbReference type="NCBIfam" id="TIGR02669">
    <property type="entry name" value="SpoIID_LytB"/>
    <property type="match status" value="1"/>
</dbReference>
<evidence type="ECO:0000259" key="2">
    <source>
        <dbReference type="Pfam" id="PF08486"/>
    </source>
</evidence>
<evidence type="ECO:0000313" key="3">
    <source>
        <dbReference type="EMBL" id="QDO87595.1"/>
    </source>
</evidence>
<reference evidence="3 4" key="1">
    <citation type="submission" date="2019-07" db="EMBL/GenBank/DDBJ databases">
        <title>complete genome sequencing of Ornithinimicrobium sp. H23M54.</title>
        <authorList>
            <person name="Bae J.-W."/>
            <person name="Lee S.-Y."/>
        </authorList>
    </citation>
    <scope>NUCLEOTIDE SEQUENCE [LARGE SCALE GENOMIC DNA]</scope>
    <source>
        <strain evidence="3 4">H23M54</strain>
    </source>
</reference>
<dbReference type="PANTHER" id="PTHR30032:SF8">
    <property type="entry name" value="GERMINATION-SPECIFIC N-ACETYLMURAMOYL-L-ALANINE AMIDASE"/>
    <property type="match status" value="1"/>
</dbReference>
<sequence>MRPALAASLALAMTVTLLPSAALATPDDEADPQTEQVSEAIPDEHLDLEHGLITSDPEDVALTEPTVVTDLTALPAAEPQAEVYPMPASGYYEVTGGGWGHRIGMSQYGAHGAGIAGLSHSQILAFYYPGTALETWASGMIRIGITIDNDGVTRVDHRSGLVVSHGTGGTTYALPSREQWRVRATSTSPSSCVLEGRSAGAWSAYKPSGLPSGCPITFASPSEGTVDLYLPNGSRRIYRGQITAHHRGTTSNLATVNRLSMQHYLRSVVSIEMSPFFHTQALRAQSVAARTYAQRGVNGTSYYDTCDTTSCQAYRGRGARTSSGGVTSYEYPENTAAVNATDGQVLTYPFPGGKGLATTMYAASTGGHTIPGGAGHPYLTAQPDPYDNTPLNTRNRWTARLTETSLEARYGIHDVTRVQVLSRDGHGLWGGRILSAKVEGYTAGGQYTYANASGTGLYLARPWPAWNTGLSSDYFTFGDPGDDPAPPPSGEVTRISGVDRYDTARKVSEQWSPGVSVVYLVNGAQFPDALAASARAGIYDAPVLLVKQDHLPQATRDALTRLKPGRLVVVGGTGAVSTTIENQLRAYTTGTTQRVAGDNRYETAANLASYYGAGQPRVFLASGEDFPDALAAAALAGSQHTPLLLTQGDWLSSATRTQLDRLNPTEIVVLGGTSSVSSAVASRAATYATTGSYRRLSGVDRYETAAEVAQEFPGGVSSTVVASGQQFSDALVGGALAGRRGVPVVLTRPDRIPSGTVEALNHLGPATIGVLGGTDSVSNTTLAALAAYLN</sequence>
<proteinExistence type="predicted"/>
<dbReference type="Pfam" id="PF08486">
    <property type="entry name" value="SpoIID"/>
    <property type="match status" value="1"/>
</dbReference>
<keyword evidence="4" id="KW-1185">Reference proteome</keyword>
<dbReference type="GO" id="GO:0030435">
    <property type="term" value="P:sporulation resulting in formation of a cellular spore"/>
    <property type="evidence" value="ECO:0007669"/>
    <property type="project" value="InterPro"/>
</dbReference>
<evidence type="ECO:0000313" key="4">
    <source>
        <dbReference type="Proteomes" id="UP000315395"/>
    </source>
</evidence>
<dbReference type="OrthoDB" id="9773852at2"/>